<dbReference type="CDD" id="cd17550">
    <property type="entry name" value="REC_NtrX-like"/>
    <property type="match status" value="1"/>
</dbReference>
<evidence type="ECO:0000256" key="7">
    <source>
        <dbReference type="PROSITE-ProRule" id="PRU00169"/>
    </source>
</evidence>
<dbReference type="InterPro" id="IPR002197">
    <property type="entry name" value="HTH_Fis"/>
</dbReference>
<dbReference type="EMBL" id="ATJV01000081">
    <property type="protein sequence ID" value="EPZ14538.1"/>
    <property type="molecule type" value="Genomic_DNA"/>
</dbReference>
<dbReference type="PROSITE" id="PS50110">
    <property type="entry name" value="RESPONSE_REGULATORY"/>
    <property type="match status" value="1"/>
</dbReference>
<dbReference type="eggNOG" id="COG2204">
    <property type="taxonomic scope" value="Bacteria"/>
</dbReference>
<dbReference type="Pfam" id="PF14532">
    <property type="entry name" value="Sigma54_activ_2"/>
    <property type="match status" value="1"/>
</dbReference>
<dbReference type="Gene3D" id="1.10.8.60">
    <property type="match status" value="1"/>
</dbReference>
<dbReference type="InterPro" id="IPR009057">
    <property type="entry name" value="Homeodomain-like_sf"/>
</dbReference>
<dbReference type="RefSeq" id="WP_021250493.1">
    <property type="nucleotide sequence ID" value="NZ_ATJV01000081.1"/>
</dbReference>
<feature type="modified residue" description="4-aspartylphosphate" evidence="7">
    <location>
        <position position="52"/>
    </location>
</feature>
<dbReference type="FunFam" id="3.40.50.2300:FF:000018">
    <property type="entry name" value="DNA-binding transcriptional regulator NtrC"/>
    <property type="match status" value="1"/>
</dbReference>
<evidence type="ECO:0000256" key="3">
    <source>
        <dbReference type="ARBA" id="ARBA00022840"/>
    </source>
</evidence>
<organism evidence="10 11">
    <name type="scientific">Thauera terpenica 58Eu</name>
    <dbReference type="NCBI Taxonomy" id="1348657"/>
    <lineage>
        <taxon>Bacteria</taxon>
        <taxon>Pseudomonadati</taxon>
        <taxon>Pseudomonadota</taxon>
        <taxon>Betaproteobacteria</taxon>
        <taxon>Rhodocyclales</taxon>
        <taxon>Zoogloeaceae</taxon>
        <taxon>Thauera</taxon>
    </lineage>
</organism>
<dbReference type="Pfam" id="PF00072">
    <property type="entry name" value="Response_reg"/>
    <property type="match status" value="1"/>
</dbReference>
<dbReference type="SMART" id="SM00448">
    <property type="entry name" value="REC"/>
    <property type="match status" value="1"/>
</dbReference>
<dbReference type="PATRIC" id="fig|1348657.5.peg.3094"/>
<dbReference type="Pfam" id="PF02954">
    <property type="entry name" value="HTH_8"/>
    <property type="match status" value="1"/>
</dbReference>
<keyword evidence="5" id="KW-0805">Transcription regulation</keyword>
<evidence type="ECO:0000313" key="10">
    <source>
        <dbReference type="EMBL" id="EPZ14538.1"/>
    </source>
</evidence>
<dbReference type="PANTHER" id="PTHR32071:SF17">
    <property type="entry name" value="TRANSCRIPTIONAL REGULATOR (NTRC FAMILY)"/>
    <property type="match status" value="1"/>
</dbReference>
<keyword evidence="1 7" id="KW-0597">Phosphoprotein</keyword>
<dbReference type="GO" id="GO:0043565">
    <property type="term" value="F:sequence-specific DNA binding"/>
    <property type="evidence" value="ECO:0007669"/>
    <property type="project" value="InterPro"/>
</dbReference>
<dbReference type="PROSITE" id="PS50045">
    <property type="entry name" value="SIGMA54_INTERACT_4"/>
    <property type="match status" value="1"/>
</dbReference>
<dbReference type="SUPFAM" id="SSF52540">
    <property type="entry name" value="P-loop containing nucleoside triphosphate hydrolases"/>
    <property type="match status" value="1"/>
</dbReference>
<protein>
    <submittedName>
        <fullName evidence="10">Nitrogen assimilation regulatory protein NtrX</fullName>
    </submittedName>
</protein>
<dbReference type="AlphaFoldDB" id="T0AVD5"/>
<dbReference type="GO" id="GO:0000160">
    <property type="term" value="P:phosphorelay signal transduction system"/>
    <property type="evidence" value="ECO:0007669"/>
    <property type="project" value="UniProtKB-KW"/>
</dbReference>
<proteinExistence type="predicted"/>
<dbReference type="PANTHER" id="PTHR32071">
    <property type="entry name" value="TRANSCRIPTIONAL REGULATORY PROTEIN"/>
    <property type="match status" value="1"/>
</dbReference>
<dbReference type="Gene3D" id="3.40.50.2300">
    <property type="match status" value="1"/>
</dbReference>
<feature type="domain" description="Sigma-54 factor interaction" evidence="8">
    <location>
        <begin position="132"/>
        <end position="327"/>
    </location>
</feature>
<evidence type="ECO:0000256" key="2">
    <source>
        <dbReference type="ARBA" id="ARBA00022741"/>
    </source>
</evidence>
<dbReference type="Gene3D" id="1.10.10.60">
    <property type="entry name" value="Homeodomain-like"/>
    <property type="match status" value="1"/>
</dbReference>
<keyword evidence="11" id="KW-1185">Reference proteome</keyword>
<dbReference type="GO" id="GO:0006355">
    <property type="term" value="P:regulation of DNA-templated transcription"/>
    <property type="evidence" value="ECO:0007669"/>
    <property type="project" value="InterPro"/>
</dbReference>
<dbReference type="GO" id="GO:0005524">
    <property type="term" value="F:ATP binding"/>
    <property type="evidence" value="ECO:0007669"/>
    <property type="project" value="UniProtKB-KW"/>
</dbReference>
<keyword evidence="4" id="KW-0902">Two-component regulatory system</keyword>
<reference evidence="10 11" key="1">
    <citation type="submission" date="2013-06" db="EMBL/GenBank/DDBJ databases">
        <title>Draft genome sequence of Thauera terpenica.</title>
        <authorList>
            <person name="Liu B."/>
            <person name="Frostegard A.H."/>
            <person name="Shapleigh J.P."/>
        </authorList>
    </citation>
    <scope>NUCLEOTIDE SEQUENCE [LARGE SCALE GENOMIC DNA]</scope>
    <source>
        <strain evidence="10 11">58Eu</strain>
    </source>
</reference>
<evidence type="ECO:0000313" key="11">
    <source>
        <dbReference type="Proteomes" id="UP000015455"/>
    </source>
</evidence>
<evidence type="ECO:0000256" key="1">
    <source>
        <dbReference type="ARBA" id="ARBA00022553"/>
    </source>
</evidence>
<evidence type="ECO:0000256" key="5">
    <source>
        <dbReference type="ARBA" id="ARBA00023015"/>
    </source>
</evidence>
<dbReference type="InterPro" id="IPR011006">
    <property type="entry name" value="CheY-like_superfamily"/>
</dbReference>
<evidence type="ECO:0000256" key="4">
    <source>
        <dbReference type="ARBA" id="ARBA00023012"/>
    </source>
</evidence>
<accession>T0AVD5</accession>
<dbReference type="Proteomes" id="UP000015455">
    <property type="component" value="Unassembled WGS sequence"/>
</dbReference>
<evidence type="ECO:0000259" key="9">
    <source>
        <dbReference type="PROSITE" id="PS50110"/>
    </source>
</evidence>
<evidence type="ECO:0000256" key="6">
    <source>
        <dbReference type="ARBA" id="ARBA00023163"/>
    </source>
</evidence>
<dbReference type="STRING" id="1348657.M622_06025"/>
<gene>
    <name evidence="10" type="ORF">M622_06025</name>
</gene>
<keyword evidence="2" id="KW-0547">Nucleotide-binding</keyword>
<comment type="caution">
    <text evidence="10">The sequence shown here is derived from an EMBL/GenBank/DDBJ whole genome shotgun (WGS) entry which is preliminary data.</text>
</comment>
<dbReference type="InterPro" id="IPR001789">
    <property type="entry name" value="Sig_transdc_resp-reg_receiver"/>
</dbReference>
<keyword evidence="3" id="KW-0067">ATP-binding</keyword>
<dbReference type="SUPFAM" id="SSF52172">
    <property type="entry name" value="CheY-like"/>
    <property type="match status" value="1"/>
</dbReference>
<sequence length="416" mass="45665">MAKILIVDDEVGIRELLSEILRDEGYDILLAENATAARALRNAGRPDMVLLDIWMPDTDGITLLKEWAANGQLNMPVVMMSGHGTIDTAVEATRIGAIDYLEKPIALQKLLVAVKRGLQRPLLPGAPAPLTLAAFTRSVQLRELRRRVEQIASSSRLLLLRVGAGSLAELVARSAPSASTGWLDLAAIATPLDISQLQATQGGVLFVGELARLSRAQQKNLAFAVDRLERYDLRLVMATDRSAEALLAEGWDETLLSLLFEVSLAPPSMAEVRDDLPELAAQILLHLVEGGEVPLRRFSTAALNQVRNLVWPGGYAELRAAVKSLALGTLEEEIGVSDVRRLLPPDAVAGSIGVSFDQPLREARESFERLYFEHHLRLEGGNMTRLAEKTGLERTHLYRKLKQLGLQAGRRHEENQ</sequence>
<dbReference type="OrthoDB" id="9808843at2"/>
<feature type="domain" description="Response regulatory" evidence="9">
    <location>
        <begin position="3"/>
        <end position="118"/>
    </location>
</feature>
<dbReference type="SUPFAM" id="SSF46689">
    <property type="entry name" value="Homeodomain-like"/>
    <property type="match status" value="1"/>
</dbReference>
<evidence type="ECO:0000259" key="8">
    <source>
        <dbReference type="PROSITE" id="PS50045"/>
    </source>
</evidence>
<dbReference type="InterPro" id="IPR027417">
    <property type="entry name" value="P-loop_NTPase"/>
</dbReference>
<dbReference type="InterPro" id="IPR002078">
    <property type="entry name" value="Sigma_54_int"/>
</dbReference>
<keyword evidence="6" id="KW-0804">Transcription</keyword>
<name>T0AVD5_9RHOO</name>
<dbReference type="Gene3D" id="3.40.50.300">
    <property type="entry name" value="P-loop containing nucleotide triphosphate hydrolases"/>
    <property type="match status" value="1"/>
</dbReference>